<dbReference type="OrthoDB" id="3366823at2759"/>
<evidence type="ECO:0000256" key="4">
    <source>
        <dbReference type="ARBA" id="ARBA00022723"/>
    </source>
</evidence>
<dbReference type="InterPro" id="IPR050529">
    <property type="entry name" value="CYP450_sterol_14alpha_dmase"/>
</dbReference>
<keyword evidence="9" id="KW-0812">Transmembrane</keyword>
<dbReference type="EMBL" id="PVWQ01000003">
    <property type="protein sequence ID" value="RDW87075.1"/>
    <property type="molecule type" value="Genomic_DNA"/>
</dbReference>
<dbReference type="GO" id="GO:0020037">
    <property type="term" value="F:heme binding"/>
    <property type="evidence" value="ECO:0007669"/>
    <property type="project" value="InterPro"/>
</dbReference>
<dbReference type="Proteomes" id="UP000256690">
    <property type="component" value="Unassembled WGS sequence"/>
</dbReference>
<accession>A0A3D8SL61</accession>
<feature type="transmembrane region" description="Helical" evidence="9">
    <location>
        <begin position="6"/>
        <end position="27"/>
    </location>
</feature>
<dbReference type="STRING" id="1810919.A0A3D8SL61"/>
<evidence type="ECO:0000256" key="3">
    <source>
        <dbReference type="ARBA" id="ARBA00022617"/>
    </source>
</evidence>
<keyword evidence="9" id="KW-0472">Membrane</keyword>
<dbReference type="GO" id="GO:0005506">
    <property type="term" value="F:iron ion binding"/>
    <property type="evidence" value="ECO:0007669"/>
    <property type="project" value="InterPro"/>
</dbReference>
<dbReference type="PRINTS" id="PR00465">
    <property type="entry name" value="EP450IV"/>
</dbReference>
<evidence type="ECO:0000256" key="2">
    <source>
        <dbReference type="ARBA" id="ARBA00010617"/>
    </source>
</evidence>
<dbReference type="GO" id="GO:0016705">
    <property type="term" value="F:oxidoreductase activity, acting on paired donors, with incorporation or reduction of molecular oxygen"/>
    <property type="evidence" value="ECO:0007669"/>
    <property type="project" value="InterPro"/>
</dbReference>
<dbReference type="InterPro" id="IPR036396">
    <property type="entry name" value="Cyt_P450_sf"/>
</dbReference>
<dbReference type="Gene3D" id="1.10.630.10">
    <property type="entry name" value="Cytochrome P450"/>
    <property type="match status" value="1"/>
</dbReference>
<dbReference type="GeneID" id="38114087"/>
<proteinExistence type="inferred from homology"/>
<evidence type="ECO:0000256" key="5">
    <source>
        <dbReference type="ARBA" id="ARBA00023002"/>
    </source>
</evidence>
<evidence type="ECO:0000256" key="6">
    <source>
        <dbReference type="ARBA" id="ARBA00023004"/>
    </source>
</evidence>
<dbReference type="InterPro" id="IPR001128">
    <property type="entry name" value="Cyt_P450"/>
</dbReference>
<dbReference type="Pfam" id="PF00067">
    <property type="entry name" value="p450"/>
    <property type="match status" value="1"/>
</dbReference>
<comment type="similarity">
    <text evidence="2">Belongs to the cytochrome P450 family.</text>
</comment>
<name>A0A3D8SL61_9EURO</name>
<dbReference type="InterPro" id="IPR002403">
    <property type="entry name" value="Cyt_P450_E_grp-IV"/>
</dbReference>
<keyword evidence="5" id="KW-0560">Oxidoreductase</keyword>
<reference evidence="10 11" key="1">
    <citation type="journal article" date="2018" name="IMA Fungus">
        <title>IMA Genome-F 9: Draft genome sequence of Annulohypoxylon stygium, Aspergillus mulundensis, Berkeleyomyces basicola (syn. Thielaviopsis basicola), Ceratocystis smalleyi, two Cercospora beticola strains, Coleophoma cylindrospora, Fusarium fracticaudum, Phialophora cf. hyalina, and Morchella septimelata.</title>
        <authorList>
            <person name="Wingfield B.D."/>
            <person name="Bills G.F."/>
            <person name="Dong Y."/>
            <person name="Huang W."/>
            <person name="Nel W.J."/>
            <person name="Swalarsk-Parry B.S."/>
            <person name="Vaghefi N."/>
            <person name="Wilken P.M."/>
            <person name="An Z."/>
            <person name="de Beer Z.W."/>
            <person name="De Vos L."/>
            <person name="Chen L."/>
            <person name="Duong T.A."/>
            <person name="Gao Y."/>
            <person name="Hammerbacher A."/>
            <person name="Kikkert J.R."/>
            <person name="Li Y."/>
            <person name="Li H."/>
            <person name="Li K."/>
            <person name="Li Q."/>
            <person name="Liu X."/>
            <person name="Ma X."/>
            <person name="Naidoo K."/>
            <person name="Pethybridge S.J."/>
            <person name="Sun J."/>
            <person name="Steenkamp E.T."/>
            <person name="van der Nest M.A."/>
            <person name="van Wyk S."/>
            <person name="Wingfield M.J."/>
            <person name="Xiong C."/>
            <person name="Yue Q."/>
            <person name="Zhang X."/>
        </authorList>
    </citation>
    <scope>NUCLEOTIDE SEQUENCE [LARGE SCALE GENOMIC DNA]</scope>
    <source>
        <strain evidence="10 11">DSM 5745</strain>
    </source>
</reference>
<feature type="binding site" description="axial binding residue" evidence="8">
    <location>
        <position position="509"/>
    </location>
    <ligand>
        <name>heme</name>
        <dbReference type="ChEBI" id="CHEBI:30413"/>
    </ligand>
    <ligandPart>
        <name>Fe</name>
        <dbReference type="ChEBI" id="CHEBI:18248"/>
    </ligandPart>
</feature>
<comment type="cofactor">
    <cofactor evidence="1 8">
        <name>heme</name>
        <dbReference type="ChEBI" id="CHEBI:30413"/>
    </cofactor>
</comment>
<keyword evidence="3 8" id="KW-0349">Heme</keyword>
<evidence type="ECO:0000313" key="10">
    <source>
        <dbReference type="EMBL" id="RDW87075.1"/>
    </source>
</evidence>
<dbReference type="SUPFAM" id="SSF48264">
    <property type="entry name" value="Cytochrome P450"/>
    <property type="match status" value="1"/>
</dbReference>
<evidence type="ECO:0000256" key="7">
    <source>
        <dbReference type="ARBA" id="ARBA00023033"/>
    </source>
</evidence>
<dbReference type="CDD" id="cd11040">
    <property type="entry name" value="CYP7_CYP8-like"/>
    <property type="match status" value="1"/>
</dbReference>
<evidence type="ECO:0000313" key="11">
    <source>
        <dbReference type="Proteomes" id="UP000256690"/>
    </source>
</evidence>
<keyword evidence="6 8" id="KW-0408">Iron</keyword>
<dbReference type="GO" id="GO:0008395">
    <property type="term" value="F:steroid hydroxylase activity"/>
    <property type="evidence" value="ECO:0007669"/>
    <property type="project" value="TreeGrafter"/>
</dbReference>
<dbReference type="RefSeq" id="XP_026606599.1">
    <property type="nucleotide sequence ID" value="XM_026745733.1"/>
</dbReference>
<gene>
    <name evidence="10" type="ORF">DSM5745_03717</name>
</gene>
<sequence>MPHLPYPYVFPLLLSIPLLVRYIVLYVSYHIVNIRRRTDAPGKQVPPDLPPSVPVLGLLYHIFFNGAAFVKRVTTYCGHLTCIRASLLPTAPGVFVIQDPEAVAAMWKHPALASPVYMYTVGLRRLFGMKESAIATYTADDSGPYRKPHPKSNIAPHNRVDFLTHDSLLRGLTGPGLAPMFQRFQAVLTREIDNLGIEKEWTEMPDMLRFFKDHIGRAIITSLVGPSLLEIHPTFQANLWEFDAAVPYIIRGTPRLLYPRAYRARDDLLQQIQSWYWHARAQSAETHNLEHDIDSIWGSAMMRERQQFLLSADKQDDAALASADLGLLWTAVTNVVPNAMLAILHISSDAGLLDRVRASLRDTVRSSATCAFTVDMDRLLRDDLLQSIYAETLRLHVQSYVTRCSPHEPVALGRWWLPQNEVATVSSYASQMSEMVWNTRDGAHPVTEFWADRFLIHPGDPSSGPLRAQGPGAPGQGSMVEGEYPGQAKFTMKGLEGSWVPYGAGFGACPGRHFAKRIMLYTIALFVTQFDVEIRTKKFRMDSLGFGLGTEKPKDKVVFALRRRGLEDET</sequence>
<evidence type="ECO:0000256" key="9">
    <source>
        <dbReference type="SAM" id="Phobius"/>
    </source>
</evidence>
<keyword evidence="7" id="KW-0503">Monooxygenase</keyword>
<keyword evidence="9" id="KW-1133">Transmembrane helix</keyword>
<evidence type="ECO:0000256" key="1">
    <source>
        <dbReference type="ARBA" id="ARBA00001971"/>
    </source>
</evidence>
<keyword evidence="4 8" id="KW-0479">Metal-binding</keyword>
<dbReference type="PANTHER" id="PTHR24304:SF2">
    <property type="entry name" value="24-HYDROXYCHOLESTEROL 7-ALPHA-HYDROXYLASE"/>
    <property type="match status" value="1"/>
</dbReference>
<organism evidence="10 11">
    <name type="scientific">Aspergillus mulundensis</name>
    <dbReference type="NCBI Taxonomy" id="1810919"/>
    <lineage>
        <taxon>Eukaryota</taxon>
        <taxon>Fungi</taxon>
        <taxon>Dikarya</taxon>
        <taxon>Ascomycota</taxon>
        <taxon>Pezizomycotina</taxon>
        <taxon>Eurotiomycetes</taxon>
        <taxon>Eurotiomycetidae</taxon>
        <taxon>Eurotiales</taxon>
        <taxon>Aspergillaceae</taxon>
        <taxon>Aspergillus</taxon>
        <taxon>Aspergillus subgen. Nidulantes</taxon>
    </lineage>
</organism>
<dbReference type="AlphaFoldDB" id="A0A3D8SL61"/>
<keyword evidence="11" id="KW-1185">Reference proteome</keyword>
<comment type="caution">
    <text evidence="10">The sequence shown here is derived from an EMBL/GenBank/DDBJ whole genome shotgun (WGS) entry which is preliminary data.</text>
</comment>
<protein>
    <recommendedName>
        <fullName evidence="12">Cytochrome P450</fullName>
    </recommendedName>
</protein>
<evidence type="ECO:0008006" key="12">
    <source>
        <dbReference type="Google" id="ProtNLM"/>
    </source>
</evidence>
<dbReference type="PANTHER" id="PTHR24304">
    <property type="entry name" value="CYTOCHROME P450 FAMILY 7"/>
    <property type="match status" value="1"/>
</dbReference>
<evidence type="ECO:0000256" key="8">
    <source>
        <dbReference type="PIRSR" id="PIRSR602403-1"/>
    </source>
</evidence>